<dbReference type="SUPFAM" id="SSF48452">
    <property type="entry name" value="TPR-like"/>
    <property type="match status" value="2"/>
</dbReference>
<dbReference type="InterPro" id="IPR005158">
    <property type="entry name" value="BTAD"/>
</dbReference>
<organism evidence="4 5">
    <name type="scientific">Salininema proteolyticum</name>
    <dbReference type="NCBI Taxonomy" id="1607685"/>
    <lineage>
        <taxon>Bacteria</taxon>
        <taxon>Bacillati</taxon>
        <taxon>Actinomycetota</taxon>
        <taxon>Actinomycetes</taxon>
        <taxon>Glycomycetales</taxon>
        <taxon>Glycomycetaceae</taxon>
        <taxon>Salininema</taxon>
    </lineage>
</organism>
<proteinExistence type="predicted"/>
<evidence type="ECO:0000313" key="4">
    <source>
        <dbReference type="EMBL" id="MFC4334715.1"/>
    </source>
</evidence>
<accession>A0ABV8TW90</accession>
<dbReference type="SUPFAM" id="SSF46894">
    <property type="entry name" value="C-terminal effector domain of the bipartite response regulators"/>
    <property type="match status" value="1"/>
</dbReference>
<sequence>MDNSLTNRCDGGLRVLMLGSFQLLCDGRPVPVRGEQATKLLALLALKSPHPVGIDVVREAIWEDDPPRSADRMVQNLAGRVRRGLAECGSAAMKTGKRTWSLPHVATDIADLDRLGRKARQAHLSGRHEAEADHYVQALGLIRGEPLSGISGDVFTVETVRVNSLIVSIRAGCVEALAETGQTARALPLADELLAMNPHSVEAVHAAMTAHYCNDDVPAATGIFTDYRNSVATETGLDPGRELQSLHAKILRREPIAFGDAKATGHSARGEVRPAELPRLTASFTGREEELEKLSHLLVPGGPPVVVSGPGGIGKTALAVEAAQGFAERFEDGQMYIDLRGFSRERPVEPQEALSRMLNSLGVATSVIPTGIEASANLLRTKLAERSILLVLDNARSEGQVEPLLPGAGLSQAVVTSRHRLQSLHVSAGARAMKVGPLSTVQAQDMLARLMEARADDAALRKLGRKSGGFPLAICLMASNLIHTGADAIEAAAEELSSGQGREFLRVGGNPGKSVEDAFNVTLRALDPDARRSALELALIPGADLSQPLIRAVLGPESSESVLESLEEASLIDQYRFRRYRFHDLVRDHLRLNADTMVPSDRKEEVACAVARWYGDKSHLDVQVEVGNIMAVMESYAESFPVWKILGRSREFLRLQRDVTVLRPVIEHALSAARRAEDLTGQAVMWEWRSKLSAVRGEMAEAVRNISRARELIDRTSDPVWQAEILGSQGMVMGQAGDTESARELLEASLDAARRLGDGELVLHQLIYLANAYRRSAHVDRSKELLKEARSVGGTVRPTRSNVRLRELAEELLAELLIETGETAEGGEMLDRLFRTPFETVEGRGRTLTVRARLRIKIGDHAGAWSDAEEAYDIGSQHEVYIVLRRSQFLLADLAAEAGDLTEARWYADAHGADGAENSKLYRARRSEVLCTILARTGDMEAALEHGSTACSLYEEMAERVLLPEARKRVDEALAVLAEQKRLRDGRPAPRS</sequence>
<dbReference type="PANTHER" id="PTHR35807:SF1">
    <property type="entry name" value="TRANSCRIPTIONAL REGULATOR REDD"/>
    <property type="match status" value="1"/>
</dbReference>
<keyword evidence="2" id="KW-0804">Transcription</keyword>
<comment type="caution">
    <text evidence="4">The sequence shown here is derived from an EMBL/GenBank/DDBJ whole genome shotgun (WGS) entry which is preliminary data.</text>
</comment>
<dbReference type="InterPro" id="IPR016032">
    <property type="entry name" value="Sig_transdc_resp-reg_C-effctor"/>
</dbReference>
<feature type="domain" description="Bacterial transcriptional activator" evidence="3">
    <location>
        <begin position="107"/>
        <end position="251"/>
    </location>
</feature>
<dbReference type="PANTHER" id="PTHR35807">
    <property type="entry name" value="TRANSCRIPTIONAL REGULATOR REDD-RELATED"/>
    <property type="match status" value="1"/>
</dbReference>
<dbReference type="InterPro" id="IPR051677">
    <property type="entry name" value="AfsR-DnrI-RedD_regulator"/>
</dbReference>
<dbReference type="SUPFAM" id="SSF52540">
    <property type="entry name" value="P-loop containing nucleoside triphosphate hydrolases"/>
    <property type="match status" value="1"/>
</dbReference>
<dbReference type="Gene3D" id="3.40.50.300">
    <property type="entry name" value="P-loop containing nucleotide triphosphate hydrolases"/>
    <property type="match status" value="1"/>
</dbReference>
<dbReference type="Proteomes" id="UP001595823">
    <property type="component" value="Unassembled WGS sequence"/>
</dbReference>
<keyword evidence="5" id="KW-1185">Reference proteome</keyword>
<dbReference type="EMBL" id="JBHSDK010000009">
    <property type="protein sequence ID" value="MFC4334715.1"/>
    <property type="molecule type" value="Genomic_DNA"/>
</dbReference>
<dbReference type="InterPro" id="IPR011990">
    <property type="entry name" value="TPR-like_helical_dom_sf"/>
</dbReference>
<gene>
    <name evidence="4" type="ORF">ACFPET_05845</name>
</gene>
<dbReference type="Pfam" id="PF03704">
    <property type="entry name" value="BTAD"/>
    <property type="match status" value="1"/>
</dbReference>
<evidence type="ECO:0000259" key="3">
    <source>
        <dbReference type="SMART" id="SM01043"/>
    </source>
</evidence>
<dbReference type="SMART" id="SM01043">
    <property type="entry name" value="BTAD"/>
    <property type="match status" value="1"/>
</dbReference>
<dbReference type="RefSeq" id="WP_380618687.1">
    <property type="nucleotide sequence ID" value="NZ_JBHSDK010000009.1"/>
</dbReference>
<evidence type="ECO:0000313" key="5">
    <source>
        <dbReference type="Proteomes" id="UP001595823"/>
    </source>
</evidence>
<evidence type="ECO:0000256" key="1">
    <source>
        <dbReference type="ARBA" id="ARBA00023015"/>
    </source>
</evidence>
<dbReference type="Gene3D" id="1.25.40.10">
    <property type="entry name" value="Tetratricopeptide repeat domain"/>
    <property type="match status" value="2"/>
</dbReference>
<dbReference type="InterPro" id="IPR036388">
    <property type="entry name" value="WH-like_DNA-bd_sf"/>
</dbReference>
<dbReference type="Gene3D" id="1.10.10.10">
    <property type="entry name" value="Winged helix-like DNA-binding domain superfamily/Winged helix DNA-binding domain"/>
    <property type="match status" value="1"/>
</dbReference>
<keyword evidence="1" id="KW-0805">Transcription regulation</keyword>
<protein>
    <submittedName>
        <fullName evidence="4">BTAD domain-containing putative transcriptional regulator</fullName>
    </submittedName>
</protein>
<reference evidence="5" key="1">
    <citation type="journal article" date="2019" name="Int. J. Syst. Evol. Microbiol.">
        <title>The Global Catalogue of Microorganisms (GCM) 10K type strain sequencing project: providing services to taxonomists for standard genome sequencing and annotation.</title>
        <authorList>
            <consortium name="The Broad Institute Genomics Platform"/>
            <consortium name="The Broad Institute Genome Sequencing Center for Infectious Disease"/>
            <person name="Wu L."/>
            <person name="Ma J."/>
        </authorList>
    </citation>
    <scope>NUCLEOTIDE SEQUENCE [LARGE SCALE GENOMIC DNA]</scope>
    <source>
        <strain evidence="5">IBRC-M 10908</strain>
    </source>
</reference>
<evidence type="ECO:0000256" key="2">
    <source>
        <dbReference type="ARBA" id="ARBA00023163"/>
    </source>
</evidence>
<dbReference type="InterPro" id="IPR027417">
    <property type="entry name" value="P-loop_NTPase"/>
</dbReference>
<dbReference type="PRINTS" id="PR00364">
    <property type="entry name" value="DISEASERSIST"/>
</dbReference>
<name>A0ABV8TW90_9ACTN</name>